<feature type="transmembrane region" description="Helical" evidence="1">
    <location>
        <begin position="101"/>
        <end position="125"/>
    </location>
</feature>
<feature type="transmembrane region" description="Helical" evidence="1">
    <location>
        <begin position="28"/>
        <end position="49"/>
    </location>
</feature>
<dbReference type="RefSeq" id="WP_378261578.1">
    <property type="nucleotide sequence ID" value="NZ_JBHUKR010000004.1"/>
</dbReference>
<keyword evidence="1" id="KW-0472">Membrane</keyword>
<protein>
    <recommendedName>
        <fullName evidence="4">Sulfoxide reductase heme-binding subunit YedZ</fullName>
    </recommendedName>
</protein>
<dbReference type="Proteomes" id="UP001597417">
    <property type="component" value="Unassembled WGS sequence"/>
</dbReference>
<evidence type="ECO:0000313" key="2">
    <source>
        <dbReference type="EMBL" id="MFD2415624.1"/>
    </source>
</evidence>
<organism evidence="2 3">
    <name type="scientific">Amycolatopsis pigmentata</name>
    <dbReference type="NCBI Taxonomy" id="450801"/>
    <lineage>
        <taxon>Bacteria</taxon>
        <taxon>Bacillati</taxon>
        <taxon>Actinomycetota</taxon>
        <taxon>Actinomycetes</taxon>
        <taxon>Pseudonocardiales</taxon>
        <taxon>Pseudonocardiaceae</taxon>
        <taxon>Amycolatopsis</taxon>
    </lineage>
</organism>
<gene>
    <name evidence="2" type="ORF">ACFSXZ_04700</name>
</gene>
<keyword evidence="1" id="KW-1133">Transmembrane helix</keyword>
<feature type="transmembrane region" description="Helical" evidence="1">
    <location>
        <begin position="161"/>
        <end position="182"/>
    </location>
</feature>
<sequence length="197" mass="21428">MNSAAYLNALESPHDAGVHDVAALSARAAFVFLCLGLCWGIFTSTGWLHRLTGRQATRSSHLVLVTMALAFATLHAAAFLLMRDTHVGIPQLAVPFLSGGYGVAAGIMSLELMLTVTAATVIRRLLSHRRWLWLHRFGYPAVALGVLHSFIGAFVDDHLRAFWMFGVILTVPAALMAGLRFLPVGLLTGVRLLEVRR</sequence>
<evidence type="ECO:0008006" key="4">
    <source>
        <dbReference type="Google" id="ProtNLM"/>
    </source>
</evidence>
<accession>A0ABW5FLX8</accession>
<feature type="transmembrane region" description="Helical" evidence="1">
    <location>
        <begin position="61"/>
        <end position="81"/>
    </location>
</feature>
<comment type="caution">
    <text evidence="2">The sequence shown here is derived from an EMBL/GenBank/DDBJ whole genome shotgun (WGS) entry which is preliminary data.</text>
</comment>
<evidence type="ECO:0000313" key="3">
    <source>
        <dbReference type="Proteomes" id="UP001597417"/>
    </source>
</evidence>
<keyword evidence="3" id="KW-1185">Reference proteome</keyword>
<feature type="transmembrane region" description="Helical" evidence="1">
    <location>
        <begin position="137"/>
        <end position="155"/>
    </location>
</feature>
<name>A0ABW5FLX8_9PSEU</name>
<keyword evidence="1" id="KW-0812">Transmembrane</keyword>
<reference evidence="3" key="1">
    <citation type="journal article" date="2019" name="Int. J. Syst. Evol. Microbiol.">
        <title>The Global Catalogue of Microorganisms (GCM) 10K type strain sequencing project: providing services to taxonomists for standard genome sequencing and annotation.</title>
        <authorList>
            <consortium name="The Broad Institute Genomics Platform"/>
            <consortium name="The Broad Institute Genome Sequencing Center for Infectious Disease"/>
            <person name="Wu L."/>
            <person name="Ma J."/>
        </authorList>
    </citation>
    <scope>NUCLEOTIDE SEQUENCE [LARGE SCALE GENOMIC DNA]</scope>
    <source>
        <strain evidence="3">CGMCC 4.7645</strain>
    </source>
</reference>
<proteinExistence type="predicted"/>
<dbReference type="EMBL" id="JBHUKR010000004">
    <property type="protein sequence ID" value="MFD2415624.1"/>
    <property type="molecule type" value="Genomic_DNA"/>
</dbReference>
<evidence type="ECO:0000256" key="1">
    <source>
        <dbReference type="SAM" id="Phobius"/>
    </source>
</evidence>